<reference evidence="3" key="1">
    <citation type="submission" date="2019-01" db="EMBL/GenBank/DDBJ databases">
        <title>Draft genome sequences of three monokaryotic isolates of the white-rot basidiomycete fungus Dichomitus squalens.</title>
        <authorList>
            <consortium name="DOE Joint Genome Institute"/>
            <person name="Lopez S.C."/>
            <person name="Andreopoulos B."/>
            <person name="Pangilinan J."/>
            <person name="Lipzen A."/>
            <person name="Riley R."/>
            <person name="Ahrendt S."/>
            <person name="Ng V."/>
            <person name="Barry K."/>
            <person name="Daum C."/>
            <person name="Grigoriev I.V."/>
            <person name="Hilden K.S."/>
            <person name="Makela M.R."/>
            <person name="de Vries R.P."/>
        </authorList>
    </citation>
    <scope>NUCLEOTIDE SEQUENCE [LARGE SCALE GENOMIC DNA]</scope>
    <source>
        <strain evidence="3">OM18370.1</strain>
    </source>
</reference>
<accession>A0A4Q9MBK8</accession>
<sequence length="211" mass="21943">MADNFADDKKSVVNSPSDLPPPRECKAVRDDVPLPFSRTPLHRFNYYLALFAALLMAFYGWRMLQWKAEYGGWWNLALGHRPPGAAQTLNNSGASATPSASSTNGAYASQGSTGNPSVEDKIQELAAALGMPSSDLSAAIASAVREHVPPASLSSVAAHEPSGTAVQYLVNPDAAAAQQTGVAEAGLGAFKTMFDAAVGLDEPPNDIAGAA</sequence>
<gene>
    <name evidence="3" type="ORF">BD311DRAFT_799856</name>
</gene>
<evidence type="ECO:0000313" key="3">
    <source>
        <dbReference type="EMBL" id="TBU23668.1"/>
    </source>
</evidence>
<dbReference type="AlphaFoldDB" id="A0A4Q9MBK8"/>
<feature type="compositionally biased region" description="Basic and acidic residues" evidence="1">
    <location>
        <begin position="1"/>
        <end position="11"/>
    </location>
</feature>
<feature type="region of interest" description="Disordered" evidence="1">
    <location>
        <begin position="88"/>
        <end position="117"/>
    </location>
</feature>
<evidence type="ECO:0000256" key="2">
    <source>
        <dbReference type="SAM" id="Phobius"/>
    </source>
</evidence>
<proteinExistence type="predicted"/>
<name>A0A4Q9MBK8_9APHY</name>
<feature type="compositionally biased region" description="Polar residues" evidence="1">
    <location>
        <begin position="107"/>
        <end position="116"/>
    </location>
</feature>
<feature type="transmembrane region" description="Helical" evidence="2">
    <location>
        <begin position="44"/>
        <end position="61"/>
    </location>
</feature>
<feature type="compositionally biased region" description="Low complexity" evidence="1">
    <location>
        <begin position="90"/>
        <end position="106"/>
    </location>
</feature>
<dbReference type="Proteomes" id="UP000292957">
    <property type="component" value="Unassembled WGS sequence"/>
</dbReference>
<keyword evidence="2" id="KW-0812">Transmembrane</keyword>
<dbReference type="EMBL" id="ML143498">
    <property type="protein sequence ID" value="TBU23668.1"/>
    <property type="molecule type" value="Genomic_DNA"/>
</dbReference>
<organism evidence="3">
    <name type="scientific">Dichomitus squalens</name>
    <dbReference type="NCBI Taxonomy" id="114155"/>
    <lineage>
        <taxon>Eukaryota</taxon>
        <taxon>Fungi</taxon>
        <taxon>Dikarya</taxon>
        <taxon>Basidiomycota</taxon>
        <taxon>Agaricomycotina</taxon>
        <taxon>Agaricomycetes</taxon>
        <taxon>Polyporales</taxon>
        <taxon>Polyporaceae</taxon>
        <taxon>Dichomitus</taxon>
    </lineage>
</organism>
<keyword evidence="2" id="KW-0472">Membrane</keyword>
<protein>
    <submittedName>
        <fullName evidence="3">Uncharacterized protein</fullName>
    </submittedName>
</protein>
<feature type="region of interest" description="Disordered" evidence="1">
    <location>
        <begin position="1"/>
        <end position="25"/>
    </location>
</feature>
<evidence type="ECO:0000256" key="1">
    <source>
        <dbReference type="SAM" id="MobiDB-lite"/>
    </source>
</evidence>
<keyword evidence="2" id="KW-1133">Transmembrane helix</keyword>
<dbReference type="OrthoDB" id="3199651at2759"/>